<keyword evidence="1" id="KW-0472">Membrane</keyword>
<proteinExistence type="predicted"/>
<accession>A0A650FB38</accession>
<keyword evidence="1" id="KW-0812">Transmembrane</keyword>
<geneLocation type="mitochondrion" evidence="2"/>
<dbReference type="EMBL" id="MK841489">
    <property type="protein sequence ID" value="QGU83696.1"/>
    <property type="molecule type" value="Genomic_DNA"/>
</dbReference>
<feature type="transmembrane region" description="Helical" evidence="1">
    <location>
        <begin position="6"/>
        <end position="29"/>
    </location>
</feature>
<keyword evidence="2" id="KW-0496">Mitochondrion</keyword>
<keyword evidence="1" id="KW-1133">Transmembrane helix</keyword>
<name>A0A650FB38_9HEMI</name>
<reference evidence="2" key="1">
    <citation type="journal article" date="2019" name="Mitochondrial DNA Part B Resour">
        <title>Characterization of the complete mitochondrial genome of Eysarcoris aeneus (Heteroptera: Pentatomidae), with its phylogenetic analysis.</title>
        <authorList>
            <person name="Zhao Q."/>
            <person name="Chen C."/>
            <person name="Liu J."/>
            <person name="Wei J."/>
        </authorList>
    </citation>
    <scope>NUCLEOTIDE SEQUENCE</scope>
</reference>
<evidence type="ECO:0000256" key="1">
    <source>
        <dbReference type="SAM" id="Phobius"/>
    </source>
</evidence>
<protein>
    <submittedName>
        <fullName evidence="2">ATP synthase F0 subunit 8</fullName>
    </submittedName>
</protein>
<organism evidence="2">
    <name type="scientific">Eysarcoris aeneus</name>
    <dbReference type="NCBI Taxonomy" id="1331316"/>
    <lineage>
        <taxon>Eukaryota</taxon>
        <taxon>Metazoa</taxon>
        <taxon>Ecdysozoa</taxon>
        <taxon>Arthropoda</taxon>
        <taxon>Hexapoda</taxon>
        <taxon>Insecta</taxon>
        <taxon>Pterygota</taxon>
        <taxon>Neoptera</taxon>
        <taxon>Paraneoptera</taxon>
        <taxon>Hemiptera</taxon>
        <taxon>Heteroptera</taxon>
        <taxon>Panheteroptera</taxon>
        <taxon>Pentatomomorpha</taxon>
        <taxon>Pentatomoidea</taxon>
        <taxon>Pentatomidae</taxon>
        <taxon>Pentatominae</taxon>
        <taxon>Eysarcoris</taxon>
    </lineage>
</organism>
<dbReference type="AlphaFoldDB" id="A0A650FB38"/>
<evidence type="ECO:0000313" key="2">
    <source>
        <dbReference type="EMBL" id="QGU83696.1"/>
    </source>
</evidence>
<sequence length="52" mass="6630">MPQMSPLWWEILFMMFILSYILMNIMIYFTPQMKQDNKNNKMYFINQSNWKW</sequence>
<gene>
    <name evidence="2" type="primary">ATP8</name>
</gene>